<dbReference type="AlphaFoldDB" id="A0A074W8W2"/>
<evidence type="ECO:0000313" key="4">
    <source>
        <dbReference type="Proteomes" id="UP000027730"/>
    </source>
</evidence>
<dbReference type="OrthoDB" id="4483229at2759"/>
<reference evidence="3 4" key="1">
    <citation type="journal article" date="2014" name="BMC Genomics">
        <title>Genome sequencing of four Aureobasidium pullulans varieties: biotechnological potential, stress tolerance, and description of new species.</title>
        <authorList>
            <person name="Gostin Ar C."/>
            <person name="Ohm R.A."/>
            <person name="Kogej T."/>
            <person name="Sonjak S."/>
            <person name="Turk M."/>
            <person name="Zajc J."/>
            <person name="Zalar P."/>
            <person name="Grube M."/>
            <person name="Sun H."/>
            <person name="Han J."/>
            <person name="Sharma A."/>
            <person name="Chiniquy J."/>
            <person name="Ngan C.Y."/>
            <person name="Lipzen A."/>
            <person name="Barry K."/>
            <person name="Grigoriev I.V."/>
            <person name="Gunde-Cimerman N."/>
        </authorList>
    </citation>
    <scope>NUCLEOTIDE SEQUENCE [LARGE SCALE GENOMIC DNA]</scope>
    <source>
        <strain evidence="3 4">CBS 147.97</strain>
    </source>
</reference>
<evidence type="ECO:0000256" key="2">
    <source>
        <dbReference type="SAM" id="Phobius"/>
    </source>
</evidence>
<dbReference type="EMBL" id="KL584721">
    <property type="protein sequence ID" value="KEQ69530.1"/>
    <property type="molecule type" value="Genomic_DNA"/>
</dbReference>
<organism evidence="3 4">
    <name type="scientific">Aureobasidium namibiae CBS 147.97</name>
    <dbReference type="NCBI Taxonomy" id="1043004"/>
    <lineage>
        <taxon>Eukaryota</taxon>
        <taxon>Fungi</taxon>
        <taxon>Dikarya</taxon>
        <taxon>Ascomycota</taxon>
        <taxon>Pezizomycotina</taxon>
        <taxon>Dothideomycetes</taxon>
        <taxon>Dothideomycetidae</taxon>
        <taxon>Dothideales</taxon>
        <taxon>Saccotheciaceae</taxon>
        <taxon>Aureobasidium</taxon>
    </lineage>
</organism>
<protein>
    <submittedName>
        <fullName evidence="3">Uncharacterized protein</fullName>
    </submittedName>
</protein>
<gene>
    <name evidence="3" type="ORF">M436DRAFT_67189</name>
</gene>
<feature type="region of interest" description="Disordered" evidence="1">
    <location>
        <begin position="52"/>
        <end position="76"/>
    </location>
</feature>
<dbReference type="HOGENOM" id="CLU_1045788_0_0_1"/>
<keyword evidence="2" id="KW-0812">Transmembrane</keyword>
<evidence type="ECO:0000256" key="1">
    <source>
        <dbReference type="SAM" id="MobiDB-lite"/>
    </source>
</evidence>
<dbReference type="RefSeq" id="XP_013423727.1">
    <property type="nucleotide sequence ID" value="XM_013568273.1"/>
</dbReference>
<sequence>MIPVICTTNIEPDLINEFLVKTYAGEPDAPEDLCVITTQDWSQYRDEARLSPKEARKQGQVAIPRGGGPMKSPSRPPWTTRFETPFKNLQPEDIAQFLQNAKDIPSSMDRRYCVILDERTLEDKSVILVKTSRGPESNLPKDNQSPIFQYRSSLEDTDAILQTVCVGQGSLEAVLWDNSSNRYRLSTGLDSFRKDIRGMCEQCGFALRLLTIAPSFVFFVPIYQFAPTKNQDLLRTSPLMSWTSHISSLPRSISVGIQKQRRHRDN</sequence>
<keyword evidence="4" id="KW-1185">Reference proteome</keyword>
<keyword evidence="2" id="KW-1133">Transmembrane helix</keyword>
<feature type="transmembrane region" description="Helical" evidence="2">
    <location>
        <begin position="205"/>
        <end position="226"/>
    </location>
</feature>
<name>A0A074W8W2_9PEZI</name>
<dbReference type="GeneID" id="25414181"/>
<keyword evidence="2" id="KW-0472">Membrane</keyword>
<proteinExistence type="predicted"/>
<dbReference type="Proteomes" id="UP000027730">
    <property type="component" value="Unassembled WGS sequence"/>
</dbReference>
<accession>A0A074W8W2</accession>
<evidence type="ECO:0000313" key="3">
    <source>
        <dbReference type="EMBL" id="KEQ69530.1"/>
    </source>
</evidence>